<feature type="compositionally biased region" description="Basic and acidic residues" evidence="1">
    <location>
        <begin position="166"/>
        <end position="182"/>
    </location>
</feature>
<dbReference type="EMBL" id="KZ613518">
    <property type="protein sequence ID" value="PMD14797.1"/>
    <property type="molecule type" value="Genomic_DNA"/>
</dbReference>
<feature type="compositionally biased region" description="Polar residues" evidence="1">
    <location>
        <begin position="78"/>
        <end position="91"/>
    </location>
</feature>
<feature type="compositionally biased region" description="Basic and acidic residues" evidence="1">
    <location>
        <begin position="222"/>
        <end position="235"/>
    </location>
</feature>
<keyword evidence="3" id="KW-1185">Reference proteome</keyword>
<feature type="region of interest" description="Disordered" evidence="1">
    <location>
        <begin position="379"/>
        <end position="399"/>
    </location>
</feature>
<feature type="region of interest" description="Disordered" evidence="1">
    <location>
        <begin position="717"/>
        <end position="738"/>
    </location>
</feature>
<protein>
    <submittedName>
        <fullName evidence="2">Uncharacterized protein</fullName>
    </submittedName>
</protein>
<feature type="compositionally biased region" description="Basic residues" evidence="1">
    <location>
        <begin position="601"/>
        <end position="614"/>
    </location>
</feature>
<feature type="region of interest" description="Disordered" evidence="1">
    <location>
        <begin position="1542"/>
        <end position="1561"/>
    </location>
</feature>
<organism evidence="2 3">
    <name type="scientific">Hyaloscypha hepaticicola</name>
    <dbReference type="NCBI Taxonomy" id="2082293"/>
    <lineage>
        <taxon>Eukaryota</taxon>
        <taxon>Fungi</taxon>
        <taxon>Dikarya</taxon>
        <taxon>Ascomycota</taxon>
        <taxon>Pezizomycotina</taxon>
        <taxon>Leotiomycetes</taxon>
        <taxon>Helotiales</taxon>
        <taxon>Hyaloscyphaceae</taxon>
        <taxon>Hyaloscypha</taxon>
    </lineage>
</organism>
<gene>
    <name evidence="2" type="ORF">NA56DRAFT_734620</name>
</gene>
<feature type="region of interest" description="Disordered" evidence="1">
    <location>
        <begin position="586"/>
        <end position="616"/>
    </location>
</feature>
<reference evidence="2 3" key="1">
    <citation type="submission" date="2016-05" db="EMBL/GenBank/DDBJ databases">
        <title>A degradative enzymes factory behind the ericoid mycorrhizal symbiosis.</title>
        <authorList>
            <consortium name="DOE Joint Genome Institute"/>
            <person name="Martino E."/>
            <person name="Morin E."/>
            <person name="Grelet G."/>
            <person name="Kuo A."/>
            <person name="Kohler A."/>
            <person name="Daghino S."/>
            <person name="Barry K."/>
            <person name="Choi C."/>
            <person name="Cichocki N."/>
            <person name="Clum A."/>
            <person name="Copeland A."/>
            <person name="Hainaut M."/>
            <person name="Haridas S."/>
            <person name="Labutti K."/>
            <person name="Lindquist E."/>
            <person name="Lipzen A."/>
            <person name="Khouja H.-R."/>
            <person name="Murat C."/>
            <person name="Ohm R."/>
            <person name="Olson A."/>
            <person name="Spatafora J."/>
            <person name="Veneault-Fourrey C."/>
            <person name="Henrissat B."/>
            <person name="Grigoriev I."/>
            <person name="Martin F."/>
            <person name="Perotto S."/>
        </authorList>
    </citation>
    <scope>NUCLEOTIDE SEQUENCE [LARGE SCALE GENOMIC DNA]</scope>
    <source>
        <strain evidence="2 3">UAMH 7357</strain>
    </source>
</reference>
<evidence type="ECO:0000256" key="1">
    <source>
        <dbReference type="SAM" id="MobiDB-lite"/>
    </source>
</evidence>
<name>A0A2J6PL87_9HELO</name>
<feature type="region of interest" description="Disordered" evidence="1">
    <location>
        <begin position="1337"/>
        <end position="1359"/>
    </location>
</feature>
<feature type="compositionally biased region" description="Low complexity" evidence="1">
    <location>
        <begin position="41"/>
        <end position="54"/>
    </location>
</feature>
<feature type="region of interest" description="Disordered" evidence="1">
    <location>
        <begin position="783"/>
        <end position="804"/>
    </location>
</feature>
<feature type="region of interest" description="Disordered" evidence="1">
    <location>
        <begin position="214"/>
        <end position="237"/>
    </location>
</feature>
<proteinExistence type="predicted"/>
<feature type="region of interest" description="Disordered" evidence="1">
    <location>
        <begin position="15"/>
        <end position="183"/>
    </location>
</feature>
<feature type="region of interest" description="Disordered" evidence="1">
    <location>
        <begin position="252"/>
        <end position="274"/>
    </location>
</feature>
<feature type="compositionally biased region" description="Basic and acidic residues" evidence="1">
    <location>
        <begin position="980"/>
        <end position="995"/>
    </location>
</feature>
<feature type="compositionally biased region" description="Polar residues" evidence="1">
    <location>
        <begin position="1041"/>
        <end position="1052"/>
    </location>
</feature>
<feature type="region of interest" description="Disordered" evidence="1">
    <location>
        <begin position="980"/>
        <end position="1010"/>
    </location>
</feature>
<dbReference type="Proteomes" id="UP000235672">
    <property type="component" value="Unassembled WGS sequence"/>
</dbReference>
<evidence type="ECO:0000313" key="2">
    <source>
        <dbReference type="EMBL" id="PMD14797.1"/>
    </source>
</evidence>
<sequence>MDPALSSQAVMMAAEFGYRPRTPPNGPRSGSPQVTIEERAAGSLLSSPASPLKSIEGSSSPTRKKSRFLDTLRLKPRNAQTTTDENGSPKSLSKRKSIANLLAFSSTRSRRAPDTNNFDDCVQKREPETASPSKKKPALKSTSLSRMNRRKSLGDIWGSISSRVSPRRDAALEGRCPDRCNDKPNLSISMSGALDQAADLNTIPIIEQSDVQVLTQPSQRDSGVDVDSHSSENFRESSISSSMAWYEESLRSSTQTNGVETSTALPSTSVDKGKERAVYASTAIDKGEAKATSSSRKMDKGKQKAVDVSITCNKREAKPPDSYLNLLIAACNDPKTPDSYLRELLNTSSVADSPTASPCLHRDSDHQSLSWWDSTLVEDDENHENHEEFSAPPPYTSNEISDSELREVTFNETAPCEPSDHSGTRYRFPVVTIREVDPSEESPDPPANIDTVFHLRGGDSKSRYEKLMTYSRSMGRFSDESVENRVKRTVAKMTKNYHVGSSFEEWPEDTSVTRDSDQIDFETDQMEVWDSIFVGSRTLQEAKPFRKLRRVPSGEQLRYPHVEKILQESIKLRQLCEEDPNDCSHNNADVVAEDSSSTSARKQKSQRSSSRRRQLSSAMVRVEFPQTMNLATHAEMYESKSKAITALYEYKLGELSNFYTYDPSTRTIFAHTLESSVPSPAALRAAGREILWLPTQMEIHHLIHFREKTQDDIDLSRDVDQSSATAEEQRARESKPEYIVTERSGLQLNPDTLWLHNKEMMAANLYNFDRHGSQFEPDAKFIGPRSPSSSLQLEPASPEREKEPSTFDDGFFLEVDPNFARSFLGSQYSGKSRCTSRASTSDVVQMLPDLLLETDSADELLRSLEDRDQDARPVKTWAELARTYLAEHRAQAVRSSELADTSSDGDFERAELLGFPARSSPTGPQIEHIEDVKAHKESHLMKERYQRRSSVSSIRREDVEDISRWAEQFIHSGRSSPIEHIEEKYKGRGDRDWKTRHSRRSRLAPCLAEEEPELKPPKRFNRYPWMSESWSHFRCKQPLFSSADSETMNSNDFGAPKRESRQPPESSNKPEELGGKDGQVIKDSDAKDSSQYKTIDIPFPTKEGSDKSSRRSSISFKSYIEAERARERLYQTCPFPPPFQAETETKGKEVVTNTFPDHEDSAVAQKSSAEVGHSERIIMGELERQLDSSQVQKLARKSEIVSNEETSGSAGLMIPGSRAAGYNEHLTAEGIPQNFETGSENSENSEDSAISTFSLPCGFKFTIHRRQMMKSDDPESPLNFHSGSFRSVDLSNSTRSAEKINSDGTNPEGPVIKHAAPTALQCVEASLAITGSSTNDFAGSQETGADHASQTIVRQSGSDELATQGIRENLLSGSWSHNWTVEQLILRQKMVTNNNSDKHLGENSRKGSMSITIPNEGLVDRQEHIRDPEVPAARGNLNHAKNAPSWQAQMEDLNIRVVGKAARQVHPARVEARIGTLVDIFQAHGIMPGTKQALQPKKSPIPLLNKCRERRTTPTPRIVTPSGSVYHPAGAVCLPNGRPLSRSPIKRVPTPKSPIFRSSSGASSVVTDVSELFGEKLERVEKHPQTCFEEGNSDEEI</sequence>
<feature type="compositionally biased region" description="Basic and acidic residues" evidence="1">
    <location>
        <begin position="1055"/>
        <end position="1090"/>
    </location>
</feature>
<evidence type="ECO:0000313" key="3">
    <source>
        <dbReference type="Proteomes" id="UP000235672"/>
    </source>
</evidence>
<feature type="compositionally biased region" description="Polar residues" evidence="1">
    <location>
        <begin position="1337"/>
        <end position="1358"/>
    </location>
</feature>
<feature type="compositionally biased region" description="Basic and acidic residues" evidence="1">
    <location>
        <begin position="727"/>
        <end position="736"/>
    </location>
</feature>
<feature type="compositionally biased region" description="Polar residues" evidence="1">
    <location>
        <begin position="252"/>
        <end position="270"/>
    </location>
</feature>
<accession>A0A2J6PL87</accession>
<dbReference type="OrthoDB" id="3535361at2759"/>
<feature type="region of interest" description="Disordered" evidence="1">
    <location>
        <begin position="1041"/>
        <end position="1113"/>
    </location>
</feature>